<dbReference type="EMBL" id="QKYN01000199">
    <property type="protein sequence ID" value="RAG80758.1"/>
    <property type="molecule type" value="Genomic_DNA"/>
</dbReference>
<accession>A0A2X0J0E0</accession>
<proteinExistence type="predicted"/>
<dbReference type="RefSeq" id="WP_111507537.1">
    <property type="nucleotide sequence ID" value="NZ_QKYN01000199.1"/>
</dbReference>
<dbReference type="OrthoDB" id="4315546at2"/>
<reference evidence="2 3" key="1">
    <citation type="submission" date="2018-06" db="EMBL/GenBank/DDBJ databases">
        <title>Streptacidiphilus pinicola sp. nov., isolated from pine grove soil.</title>
        <authorList>
            <person name="Roh S.G."/>
            <person name="Park S."/>
            <person name="Kim M.-K."/>
            <person name="Yun B.-R."/>
            <person name="Park J."/>
            <person name="Kim M.J."/>
            <person name="Kim Y.S."/>
            <person name="Kim S.B."/>
        </authorList>
    </citation>
    <scope>NUCLEOTIDE SEQUENCE [LARGE SCALE GENOMIC DNA]</scope>
    <source>
        <strain evidence="2 3">MMS16-CNU450</strain>
    </source>
</reference>
<dbReference type="Proteomes" id="UP000248889">
    <property type="component" value="Unassembled WGS sequence"/>
</dbReference>
<feature type="region of interest" description="Disordered" evidence="1">
    <location>
        <begin position="1"/>
        <end position="36"/>
    </location>
</feature>
<name>A0A2X0J0E0_9ACTN</name>
<feature type="compositionally biased region" description="Low complexity" evidence="1">
    <location>
        <begin position="7"/>
        <end position="30"/>
    </location>
</feature>
<evidence type="ECO:0000256" key="1">
    <source>
        <dbReference type="SAM" id="MobiDB-lite"/>
    </source>
</evidence>
<gene>
    <name evidence="2" type="ORF">DN069_36400</name>
</gene>
<evidence type="ECO:0000313" key="3">
    <source>
        <dbReference type="Proteomes" id="UP000248889"/>
    </source>
</evidence>
<protein>
    <submittedName>
        <fullName evidence="2">Uncharacterized protein</fullName>
    </submittedName>
</protein>
<keyword evidence="3" id="KW-1185">Reference proteome</keyword>
<evidence type="ECO:0000313" key="2">
    <source>
        <dbReference type="EMBL" id="RAG80758.1"/>
    </source>
</evidence>
<comment type="caution">
    <text evidence="2">The sequence shown here is derived from an EMBL/GenBank/DDBJ whole genome shotgun (WGS) entry which is preliminary data.</text>
</comment>
<sequence>MSASQDASPSVSTAPSASAQAQGDTTGTTAPFHLDPAKVPKTTAAALALARSVAAGPDSFGPGFVARTPAESDPASWPVLGRDCVWQQRALPGDVLVSLTRYSRLPAAGGAGEVHTAATVTVHRTVAQADWEIADTLEQALRCPYQQLRDTERIAGLNSVGSGFGTNGNTSADDYLMEMGSYLNPTLGKGKLPYFWAQARLGPVTVAVAVEGGQGIDQQQLMTTLSQGVASMETKVRVALGVSS</sequence>
<organism evidence="2 3">
    <name type="scientific">Streptacidiphilus pinicola</name>
    <dbReference type="NCBI Taxonomy" id="2219663"/>
    <lineage>
        <taxon>Bacteria</taxon>
        <taxon>Bacillati</taxon>
        <taxon>Actinomycetota</taxon>
        <taxon>Actinomycetes</taxon>
        <taxon>Kitasatosporales</taxon>
        <taxon>Streptomycetaceae</taxon>
        <taxon>Streptacidiphilus</taxon>
    </lineage>
</organism>
<dbReference type="AlphaFoldDB" id="A0A2X0J0E0"/>